<name>A0A1F8CKK6_9BACT</name>
<organism evidence="1 2">
    <name type="scientific">Candidatus Woesebacteria bacterium RIFOXYA1_FULL_40_18</name>
    <dbReference type="NCBI Taxonomy" id="1802532"/>
    <lineage>
        <taxon>Bacteria</taxon>
        <taxon>Candidatus Woeseibacteriota</taxon>
    </lineage>
</organism>
<dbReference type="AlphaFoldDB" id="A0A1F8CKK6"/>
<dbReference type="Proteomes" id="UP000177855">
    <property type="component" value="Unassembled WGS sequence"/>
</dbReference>
<protein>
    <submittedName>
        <fullName evidence="1">Uncharacterized protein</fullName>
    </submittedName>
</protein>
<sequence>MLILFLFKSKATTMKDKTKKTAKEKTRKILLKLKFFFVYLLLNLETRRCLTRAGDIMKMTNG</sequence>
<comment type="caution">
    <text evidence="1">The sequence shown here is derived from an EMBL/GenBank/DDBJ whole genome shotgun (WGS) entry which is preliminary data.</text>
</comment>
<accession>A0A1F8CKK6</accession>
<evidence type="ECO:0000313" key="2">
    <source>
        <dbReference type="Proteomes" id="UP000177855"/>
    </source>
</evidence>
<gene>
    <name evidence="1" type="ORF">A2210_01690</name>
</gene>
<reference evidence="1 2" key="1">
    <citation type="journal article" date="2016" name="Nat. Commun.">
        <title>Thousands of microbial genomes shed light on interconnected biogeochemical processes in an aquifer system.</title>
        <authorList>
            <person name="Anantharaman K."/>
            <person name="Brown C.T."/>
            <person name="Hug L.A."/>
            <person name="Sharon I."/>
            <person name="Castelle C.J."/>
            <person name="Probst A.J."/>
            <person name="Thomas B.C."/>
            <person name="Singh A."/>
            <person name="Wilkins M.J."/>
            <person name="Karaoz U."/>
            <person name="Brodie E.L."/>
            <person name="Williams K.H."/>
            <person name="Hubbard S.S."/>
            <person name="Banfield J.F."/>
        </authorList>
    </citation>
    <scope>NUCLEOTIDE SEQUENCE [LARGE SCALE GENOMIC DNA]</scope>
</reference>
<proteinExistence type="predicted"/>
<evidence type="ECO:0000313" key="1">
    <source>
        <dbReference type="EMBL" id="OGM76626.1"/>
    </source>
</evidence>
<dbReference type="EMBL" id="MGHS01000022">
    <property type="protein sequence ID" value="OGM76626.1"/>
    <property type="molecule type" value="Genomic_DNA"/>
</dbReference>